<protein>
    <recommendedName>
        <fullName evidence="1">HEPN domain-containing protein</fullName>
    </recommendedName>
</protein>
<dbReference type="Proteomes" id="UP000177011">
    <property type="component" value="Unassembled WGS sequence"/>
</dbReference>
<dbReference type="InterPro" id="IPR007842">
    <property type="entry name" value="HEPN_dom"/>
</dbReference>
<dbReference type="SUPFAM" id="SSF81593">
    <property type="entry name" value="Nucleotidyltransferase substrate binding subunit/domain"/>
    <property type="match status" value="1"/>
</dbReference>
<comment type="caution">
    <text evidence="2">The sequence shown here is derived from an EMBL/GenBank/DDBJ whole genome shotgun (WGS) entry which is preliminary data.</text>
</comment>
<evidence type="ECO:0000313" key="3">
    <source>
        <dbReference type="Proteomes" id="UP000177011"/>
    </source>
</evidence>
<reference evidence="2 3" key="1">
    <citation type="journal article" date="2016" name="Nat. Commun.">
        <title>Thousands of microbial genomes shed light on interconnected biogeochemical processes in an aquifer system.</title>
        <authorList>
            <person name="Anantharaman K."/>
            <person name="Brown C.T."/>
            <person name="Hug L.A."/>
            <person name="Sharon I."/>
            <person name="Castelle C.J."/>
            <person name="Probst A.J."/>
            <person name="Thomas B.C."/>
            <person name="Singh A."/>
            <person name="Wilkins M.J."/>
            <person name="Karaoz U."/>
            <person name="Brodie E.L."/>
            <person name="Williams K.H."/>
            <person name="Hubbard S.S."/>
            <person name="Banfield J.F."/>
        </authorList>
    </citation>
    <scope>NUCLEOTIDE SEQUENCE [LARGE SCALE GENOMIC DNA]</scope>
</reference>
<dbReference type="Pfam" id="PF05168">
    <property type="entry name" value="HEPN"/>
    <property type="match status" value="1"/>
</dbReference>
<proteinExistence type="predicted"/>
<dbReference type="PROSITE" id="PS50910">
    <property type="entry name" value="HEPN"/>
    <property type="match status" value="1"/>
</dbReference>
<sequence length="131" mass="14878">MPDEIRGNYRAWIHKATEDELSLNAILKDEAGSPSTACFLSQQTAEKLLKGLLVFHNKDFPKVHDLLELETLLLGIEPDIAGLHKDLTVLNRYYIEARYPGEYPEFNFIECREGREAAGRIKEFVLAKTSA</sequence>
<evidence type="ECO:0000259" key="1">
    <source>
        <dbReference type="PROSITE" id="PS50910"/>
    </source>
</evidence>
<dbReference type="AlphaFoldDB" id="A0A1F8DWU9"/>
<name>A0A1F8DWU9_9BACT</name>
<accession>A0A1F8DWU9</accession>
<feature type="domain" description="HEPN" evidence="1">
    <location>
        <begin position="15"/>
        <end position="121"/>
    </location>
</feature>
<dbReference type="SMART" id="SM00748">
    <property type="entry name" value="HEPN"/>
    <property type="match status" value="1"/>
</dbReference>
<dbReference type="Gene3D" id="1.20.120.330">
    <property type="entry name" value="Nucleotidyltransferases domain 2"/>
    <property type="match status" value="1"/>
</dbReference>
<evidence type="ECO:0000313" key="2">
    <source>
        <dbReference type="EMBL" id="OGM93020.1"/>
    </source>
</evidence>
<gene>
    <name evidence="2" type="ORF">A2935_03880</name>
</gene>
<organism evidence="2 3">
    <name type="scientific">Candidatus Wolfebacteria bacterium RIFCSPLOWO2_01_FULL_47_17b</name>
    <dbReference type="NCBI Taxonomy" id="1802558"/>
    <lineage>
        <taxon>Bacteria</taxon>
        <taxon>Candidatus Wolfeibacteriota</taxon>
    </lineage>
</organism>
<dbReference type="EMBL" id="MGIS01000015">
    <property type="protein sequence ID" value="OGM93020.1"/>
    <property type="molecule type" value="Genomic_DNA"/>
</dbReference>